<protein>
    <recommendedName>
        <fullName evidence="3">HEPN domain-containing protein</fullName>
    </recommendedName>
</protein>
<evidence type="ECO:0000313" key="1">
    <source>
        <dbReference type="EMBL" id="MDM9632704.1"/>
    </source>
</evidence>
<proteinExistence type="predicted"/>
<dbReference type="EMBL" id="JAUDUY010000013">
    <property type="protein sequence ID" value="MDM9632704.1"/>
    <property type="molecule type" value="Genomic_DNA"/>
</dbReference>
<reference evidence="1" key="1">
    <citation type="submission" date="2023-06" db="EMBL/GenBank/DDBJ databases">
        <title>Robiginitalea aurantiacus sp. nov. and Algoriphagus sediminis sp. nov., isolated from coastal sediment.</title>
        <authorList>
            <person name="Zhou Z.Y."/>
            <person name="An J."/>
            <person name="Jia Y.W."/>
            <person name="Du Z.J."/>
        </authorList>
    </citation>
    <scope>NUCLEOTIDE SEQUENCE</scope>
    <source>
        <strain evidence="1">M39</strain>
    </source>
</reference>
<evidence type="ECO:0000313" key="2">
    <source>
        <dbReference type="Proteomes" id="UP001174839"/>
    </source>
</evidence>
<gene>
    <name evidence="1" type="ORF">QU605_14595</name>
</gene>
<name>A0ABT7WIF2_9FLAO</name>
<comment type="caution">
    <text evidence="1">The sequence shown here is derived from an EMBL/GenBank/DDBJ whole genome shotgun (WGS) entry which is preliminary data.</text>
</comment>
<sequence length="118" mass="13362">MDTNQIKAKFEEANQHLAAAKSELNRPAEDVVPFMVCRSTRYSISNYLEGFLLQNSVEFEEGTTVEDLLKKCRAIDGTFNSVDLSPITFSKDDEYSALFDQMQNCIDLAEQAKELVIK</sequence>
<dbReference type="RefSeq" id="WP_289726067.1">
    <property type="nucleotide sequence ID" value="NZ_JAUDUY010000013.1"/>
</dbReference>
<dbReference type="Proteomes" id="UP001174839">
    <property type="component" value="Unassembled WGS sequence"/>
</dbReference>
<evidence type="ECO:0008006" key="3">
    <source>
        <dbReference type="Google" id="ProtNLM"/>
    </source>
</evidence>
<accession>A0ABT7WIF2</accession>
<keyword evidence="2" id="KW-1185">Reference proteome</keyword>
<organism evidence="1 2">
    <name type="scientific">Robiginitalea aurantiaca</name>
    <dbReference type="NCBI Taxonomy" id="3056915"/>
    <lineage>
        <taxon>Bacteria</taxon>
        <taxon>Pseudomonadati</taxon>
        <taxon>Bacteroidota</taxon>
        <taxon>Flavobacteriia</taxon>
        <taxon>Flavobacteriales</taxon>
        <taxon>Flavobacteriaceae</taxon>
        <taxon>Robiginitalea</taxon>
    </lineage>
</organism>